<dbReference type="InterPro" id="IPR053143">
    <property type="entry name" value="Arylsulfate_ST"/>
</dbReference>
<feature type="non-terminal residue" evidence="1">
    <location>
        <position position="1"/>
    </location>
</feature>
<name>A0ABW9QWU6_9ACTN</name>
<organism evidence="1 2">
    <name type="scientific">Acidiferrimicrobium australe</name>
    <dbReference type="NCBI Taxonomy" id="2664430"/>
    <lineage>
        <taxon>Bacteria</taxon>
        <taxon>Bacillati</taxon>
        <taxon>Actinomycetota</taxon>
        <taxon>Acidimicrobiia</taxon>
        <taxon>Acidimicrobiales</taxon>
        <taxon>Acidimicrobiaceae</taxon>
        <taxon>Acidiferrimicrobium</taxon>
    </lineage>
</organism>
<dbReference type="Pfam" id="PF14269">
    <property type="entry name" value="Arylsulfotran_2"/>
    <property type="match status" value="1"/>
</dbReference>
<proteinExistence type="predicted"/>
<dbReference type="PANTHER" id="PTHR35340">
    <property type="entry name" value="PQQ ENZYME REPEAT PROTEIN-RELATED"/>
    <property type="match status" value="1"/>
</dbReference>
<evidence type="ECO:0000313" key="1">
    <source>
        <dbReference type="EMBL" id="MST34334.1"/>
    </source>
</evidence>
<dbReference type="PANTHER" id="PTHR35340:SF5">
    <property type="entry name" value="ASST-DOMAIN-CONTAINING PROTEIN"/>
    <property type="match status" value="1"/>
</dbReference>
<dbReference type="SUPFAM" id="SSF50969">
    <property type="entry name" value="YVTN repeat-like/Quinoprotein amine dehydrogenase"/>
    <property type="match status" value="1"/>
</dbReference>
<evidence type="ECO:0000313" key="2">
    <source>
        <dbReference type="Proteomes" id="UP000437736"/>
    </source>
</evidence>
<keyword evidence="2" id="KW-1185">Reference proteome</keyword>
<protein>
    <submittedName>
        <fullName evidence="1">ArsR family transcriptional regulator</fullName>
    </submittedName>
</protein>
<dbReference type="EMBL" id="WJHE01000949">
    <property type="protein sequence ID" value="MST34334.1"/>
    <property type="molecule type" value="Genomic_DNA"/>
</dbReference>
<dbReference type="Proteomes" id="UP000437736">
    <property type="component" value="Unassembled WGS sequence"/>
</dbReference>
<sequence>GATYPTGTQPGLMIFDRNGWLVFFRPQTPKDAQPFNFQVQTYNGQPVLTWFQGTLGPGFGTAGQYFLADAAYRTIRTVQGSNGIPPDLHEFLLTAEGTALHTAYEYLPDQKLYNGHAMEVDVATGALVFDWSCYPAVPVAKTFLPGNADYFHINSIDLWPGSARNLLVSSRNTSAVYLIERASGQILWQAGGKGSSFAMEGPGTRYEYQHDARALPDGSGFSVFDDASPPSPERQAWAKVLQVDTAAGQVRLAQQMPHTTLPLVVDSQGNNQLLADGSRFVGWGADPYFSQYDPTGTMVLDGRFPAGVESYRTFTASWTG</sequence>
<feature type="non-terminal residue" evidence="1">
    <location>
        <position position="320"/>
    </location>
</feature>
<gene>
    <name evidence="1" type="ORF">GHK86_16600</name>
</gene>
<reference evidence="1 2" key="1">
    <citation type="submission" date="2019-11" db="EMBL/GenBank/DDBJ databases">
        <title>Acidiferrimicrobium australis gen. nov., sp. nov., an acidophilic and obligately heterotrophic, member of the Actinobacteria that catalyses dissimilatory oxido- reduction of iron isolated from metal-rich acidic water in Chile.</title>
        <authorList>
            <person name="Gonzalez D."/>
            <person name="Huber K."/>
            <person name="Hedrich S."/>
            <person name="Rojas-Villalobos C."/>
            <person name="Quatrini R."/>
            <person name="Dinamarca M.A."/>
            <person name="Schwarz A."/>
            <person name="Canales C."/>
            <person name="Nancucheo I."/>
        </authorList>
    </citation>
    <scope>NUCLEOTIDE SEQUENCE [LARGE SCALE GENOMIC DNA]</scope>
    <source>
        <strain evidence="1 2">USS-CCA1</strain>
    </source>
</reference>
<comment type="caution">
    <text evidence="1">The sequence shown here is derived from an EMBL/GenBank/DDBJ whole genome shotgun (WGS) entry which is preliminary data.</text>
</comment>
<dbReference type="InterPro" id="IPR039535">
    <property type="entry name" value="ASST-like"/>
</dbReference>
<dbReference type="InterPro" id="IPR011044">
    <property type="entry name" value="Quino_amine_DH_bsu"/>
</dbReference>
<accession>A0ABW9QWU6</accession>